<dbReference type="PANTHER" id="PTHR43046">
    <property type="entry name" value="GDP-MANNOSE MANNOSYL HYDROLASE"/>
    <property type="match status" value="1"/>
</dbReference>
<dbReference type="PANTHER" id="PTHR43046:SF16">
    <property type="entry name" value="ADP-RIBOSE PYROPHOSPHATASE YJHB-RELATED"/>
    <property type="match status" value="1"/>
</dbReference>
<evidence type="ECO:0000256" key="2">
    <source>
        <dbReference type="ARBA" id="ARBA00022801"/>
    </source>
</evidence>
<sequence length="163" mass="17837">MLDYTDYDTRLAGYALVRDQAGRILLSRWVGPEGPLWTVPGGGIEYGESIEDGTVREVLEESGYRVELVGLLAVRTIDIPASERLHPSQRPMRAVQVFHEARLLGGELRFEVDGSSDMAAWFDLAEVAGLERVPGVDWMLHTAGLLDAPQIDPPVVDAPQAGL</sequence>
<evidence type="ECO:0000259" key="3">
    <source>
        <dbReference type="PROSITE" id="PS51462"/>
    </source>
</evidence>
<comment type="cofactor">
    <cofactor evidence="1">
        <name>Mg(2+)</name>
        <dbReference type="ChEBI" id="CHEBI:18420"/>
    </cofactor>
</comment>
<evidence type="ECO:0000313" key="5">
    <source>
        <dbReference type="Proteomes" id="UP001597326"/>
    </source>
</evidence>
<protein>
    <submittedName>
        <fullName evidence="4">NUDIX hydrolase</fullName>
    </submittedName>
</protein>
<evidence type="ECO:0000256" key="1">
    <source>
        <dbReference type="ARBA" id="ARBA00001946"/>
    </source>
</evidence>
<feature type="domain" description="Nudix hydrolase" evidence="3">
    <location>
        <begin position="7"/>
        <end position="146"/>
    </location>
</feature>
<keyword evidence="5" id="KW-1185">Reference proteome</keyword>
<dbReference type="CDD" id="cd02883">
    <property type="entry name" value="NUDIX_Hydrolase"/>
    <property type="match status" value="1"/>
</dbReference>
<reference evidence="5" key="1">
    <citation type="journal article" date="2019" name="Int. J. Syst. Evol. Microbiol.">
        <title>The Global Catalogue of Microorganisms (GCM) 10K type strain sequencing project: providing services to taxonomists for standard genome sequencing and annotation.</title>
        <authorList>
            <consortium name="The Broad Institute Genomics Platform"/>
            <consortium name="The Broad Institute Genome Sequencing Center for Infectious Disease"/>
            <person name="Wu L."/>
            <person name="Ma J."/>
        </authorList>
    </citation>
    <scope>NUCLEOTIDE SEQUENCE [LARGE SCALE GENOMIC DNA]</scope>
    <source>
        <strain evidence="5">CAIM 431</strain>
    </source>
</reference>
<proteinExistence type="predicted"/>
<dbReference type="InterPro" id="IPR020476">
    <property type="entry name" value="Nudix_hydrolase"/>
</dbReference>
<gene>
    <name evidence="4" type="ORF">ACFSCS_01730</name>
</gene>
<dbReference type="Gene3D" id="3.90.79.10">
    <property type="entry name" value="Nucleoside Triphosphate Pyrophosphohydrolase"/>
    <property type="match status" value="1"/>
</dbReference>
<dbReference type="PROSITE" id="PS51462">
    <property type="entry name" value="NUDIX"/>
    <property type="match status" value="1"/>
</dbReference>
<organism evidence="4 5">
    <name type="scientific">Luteococcus peritonei</name>
    <dbReference type="NCBI Taxonomy" id="88874"/>
    <lineage>
        <taxon>Bacteria</taxon>
        <taxon>Bacillati</taxon>
        <taxon>Actinomycetota</taxon>
        <taxon>Actinomycetes</taxon>
        <taxon>Propionibacteriales</taxon>
        <taxon>Propionibacteriaceae</taxon>
        <taxon>Luteococcus</taxon>
    </lineage>
</organism>
<dbReference type="InterPro" id="IPR015797">
    <property type="entry name" value="NUDIX_hydrolase-like_dom_sf"/>
</dbReference>
<dbReference type="EMBL" id="JBHUFZ010000005">
    <property type="protein sequence ID" value="MFD1888905.1"/>
    <property type="molecule type" value="Genomic_DNA"/>
</dbReference>
<dbReference type="RefSeq" id="WP_343875100.1">
    <property type="nucleotide sequence ID" value="NZ_BAAAIX010000028.1"/>
</dbReference>
<comment type="caution">
    <text evidence="4">The sequence shown here is derived from an EMBL/GenBank/DDBJ whole genome shotgun (WGS) entry which is preliminary data.</text>
</comment>
<name>A0ABW4RS97_9ACTN</name>
<keyword evidence="2 4" id="KW-0378">Hydrolase</keyword>
<dbReference type="PRINTS" id="PR00502">
    <property type="entry name" value="NUDIXFAMILY"/>
</dbReference>
<dbReference type="Pfam" id="PF00293">
    <property type="entry name" value="NUDIX"/>
    <property type="match status" value="1"/>
</dbReference>
<dbReference type="SUPFAM" id="SSF55811">
    <property type="entry name" value="Nudix"/>
    <property type="match status" value="1"/>
</dbReference>
<evidence type="ECO:0000313" key="4">
    <source>
        <dbReference type="EMBL" id="MFD1888905.1"/>
    </source>
</evidence>
<dbReference type="GO" id="GO:0016787">
    <property type="term" value="F:hydrolase activity"/>
    <property type="evidence" value="ECO:0007669"/>
    <property type="project" value="UniProtKB-KW"/>
</dbReference>
<accession>A0ABW4RS97</accession>
<dbReference type="InterPro" id="IPR000086">
    <property type="entry name" value="NUDIX_hydrolase_dom"/>
</dbReference>
<dbReference type="Proteomes" id="UP001597326">
    <property type="component" value="Unassembled WGS sequence"/>
</dbReference>